<keyword evidence="2" id="KW-1185">Reference proteome</keyword>
<dbReference type="EnsemblMetazoa" id="ACOM038675-RA">
    <property type="protein sequence ID" value="ACOM038675-PA.1"/>
    <property type="gene ID" value="ACOM038675"/>
</dbReference>
<dbReference type="AlphaFoldDB" id="A0A182LIQ2"/>
<evidence type="ECO:0000313" key="2">
    <source>
        <dbReference type="Proteomes" id="UP001105220"/>
    </source>
</evidence>
<accession>A0A182LIQ2</accession>
<dbReference type="EnsemblMetazoa" id="ACON013205-RA">
    <property type="protein sequence ID" value="ACON013205-PA"/>
    <property type="gene ID" value="ACON013205"/>
</dbReference>
<dbReference type="Proteomes" id="UP001105220">
    <property type="component" value="Unplaced"/>
</dbReference>
<dbReference type="VEuPathDB" id="VectorBase:ACOM038675"/>
<dbReference type="VEuPathDB" id="VectorBase:ACON013205"/>
<dbReference type="Proteomes" id="UP000075882">
    <property type="component" value="Unassembled WGS sequence"/>
</dbReference>
<evidence type="ECO:0000313" key="1">
    <source>
        <dbReference type="EnsemblMetazoa" id="ACON013205-PA"/>
    </source>
</evidence>
<sequence>MFPAELLTSDRSVTLPLRHCLLCAAQIGRQHGTRPGEAVAVPRLPEVISFWGVSIAEQGHDQRLALN</sequence>
<organism evidence="1 2">
    <name type="scientific">Anopheles coluzzii</name>
    <name type="common">African malaria mosquito</name>
    <dbReference type="NCBI Taxonomy" id="1518534"/>
    <lineage>
        <taxon>Eukaryota</taxon>
        <taxon>Metazoa</taxon>
        <taxon>Ecdysozoa</taxon>
        <taxon>Arthropoda</taxon>
        <taxon>Hexapoda</taxon>
        <taxon>Insecta</taxon>
        <taxon>Pterygota</taxon>
        <taxon>Neoptera</taxon>
        <taxon>Endopterygota</taxon>
        <taxon>Diptera</taxon>
        <taxon>Nematocera</taxon>
        <taxon>Culicoidea</taxon>
        <taxon>Culicidae</taxon>
        <taxon>Anophelinae</taxon>
        <taxon>Anopheles</taxon>
    </lineage>
</organism>
<proteinExistence type="predicted"/>
<name>A0A182LIQ2_ANOCL</name>
<reference key="1">
    <citation type="journal article" date="2019" name="Genes (Basel)">
        <title>A High-Quality De novo Genome Assembly from a Single Mosquito Using PacBio Sequencing.</title>
        <authorList>
            <person name="Kingan S.B."/>
            <person name="Heaton H."/>
            <person name="Cudini J."/>
            <person name="Lambert C.C."/>
            <person name="Baybayan P."/>
            <person name="Galvin B.D."/>
            <person name="Durbin R."/>
            <person name="Korlach J."/>
            <person name="Lawniczak M.K.N."/>
        </authorList>
    </citation>
    <scope>NUCLEOTIDE SEQUENCE [LARGE SCALE GENOMIC DNA]</scope>
    <source>
        <strain>Mali-NIH</strain>
    </source>
</reference>
<protein>
    <submittedName>
        <fullName evidence="1">Uncharacterized protein</fullName>
    </submittedName>
</protein>
<reference evidence="1" key="2">
    <citation type="submission" date="2020-05" db="UniProtKB">
        <authorList>
            <consortium name="EnsemblMetazoa"/>
        </authorList>
    </citation>
    <scope>IDENTIFICATION</scope>
    <source>
        <strain evidence="1">Ngousso</strain>
    </source>
</reference>